<name>A0AAW6B0A7_CLOSY</name>
<dbReference type="GO" id="GO:0043365">
    <property type="term" value="F:[formate-C-acetyltransferase]-activating enzyme activity"/>
    <property type="evidence" value="ECO:0007669"/>
    <property type="project" value="InterPro"/>
</dbReference>
<dbReference type="InterPro" id="IPR012837">
    <property type="entry name" value="NrdG"/>
</dbReference>
<comment type="caution">
    <text evidence="13">The sequence shown here is derived from an EMBL/GenBank/DDBJ whole genome shotgun (WGS) entry which is preliminary data.</text>
</comment>
<keyword evidence="6" id="KW-0949">S-adenosyl-L-methionine</keyword>
<dbReference type="EC" id="1.97.1.-" evidence="12"/>
<comment type="function">
    <text evidence="2 12">Activation of anaerobic ribonucleoside-triphosphate reductase under anaerobic conditions by generation of an organic free radical, using S-adenosylmethionine and reduced flavodoxin as cosubstrates to produce 5'-deoxy-adenosine.</text>
</comment>
<dbReference type="SFLD" id="SFLDG01063">
    <property type="entry name" value="activating_enzymes__group_1"/>
    <property type="match status" value="1"/>
</dbReference>
<dbReference type="PANTHER" id="PTHR30352">
    <property type="entry name" value="PYRUVATE FORMATE-LYASE-ACTIVATING ENZYME"/>
    <property type="match status" value="1"/>
</dbReference>
<dbReference type="Proteomes" id="UP001300871">
    <property type="component" value="Unassembled WGS sequence"/>
</dbReference>
<organism evidence="13 15">
    <name type="scientific">Clostridium symbiosum</name>
    <name type="common">Bacteroides symbiosus</name>
    <dbReference type="NCBI Taxonomy" id="1512"/>
    <lineage>
        <taxon>Bacteria</taxon>
        <taxon>Bacillati</taxon>
        <taxon>Bacillota</taxon>
        <taxon>Clostridia</taxon>
        <taxon>Lachnospirales</taxon>
        <taxon>Lachnospiraceae</taxon>
        <taxon>Otoolea</taxon>
    </lineage>
</organism>
<dbReference type="InterPro" id="IPR013785">
    <property type="entry name" value="Aldolase_TIM"/>
</dbReference>
<dbReference type="GO" id="GO:0051539">
    <property type="term" value="F:4 iron, 4 sulfur cluster binding"/>
    <property type="evidence" value="ECO:0007669"/>
    <property type="project" value="UniProtKB-KW"/>
</dbReference>
<gene>
    <name evidence="13" type="primary">nrdG</name>
    <name evidence="13" type="ORF">K5I21_05580</name>
    <name evidence="14" type="ORF">PM006_21480</name>
</gene>
<comment type="cofactor">
    <cofactor evidence="1">
        <name>[4Fe-4S] cluster</name>
        <dbReference type="ChEBI" id="CHEBI:49883"/>
    </cofactor>
</comment>
<evidence type="ECO:0000256" key="6">
    <source>
        <dbReference type="ARBA" id="ARBA00022691"/>
    </source>
</evidence>
<reference evidence="13" key="1">
    <citation type="journal article" date="2022" name="Cell Host Microbe">
        <title>Colonization of the live biotherapeutic product VE303 and modulation of the microbiota and metabolites in healthy volunteers.</title>
        <authorList>
            <person name="Dsouza M."/>
            <person name="Menon R."/>
            <person name="Crossette E."/>
            <person name="Bhattarai S.K."/>
            <person name="Schneider J."/>
            <person name="Kim Y.G."/>
            <person name="Reddy S."/>
            <person name="Caballero S."/>
            <person name="Felix C."/>
            <person name="Cornacchione L."/>
            <person name="Hendrickson J."/>
            <person name="Watson A.R."/>
            <person name="Minot S.S."/>
            <person name="Greenfield N."/>
            <person name="Schopf L."/>
            <person name="Szabady R."/>
            <person name="Patarroyo J."/>
            <person name="Smith W."/>
            <person name="Harrison P."/>
            <person name="Kuijper E.J."/>
            <person name="Kelly C.P."/>
            <person name="Olle B."/>
            <person name="Bobilev D."/>
            <person name="Silber J.L."/>
            <person name="Bucci V."/>
            <person name="Roberts B."/>
            <person name="Faith J."/>
            <person name="Norman J.M."/>
        </authorList>
    </citation>
    <scope>NUCLEOTIDE SEQUENCE</scope>
    <source>
        <strain evidence="13">VE303-04</strain>
    </source>
</reference>
<comment type="catalytic activity">
    <reaction evidence="11">
        <text>glycyl-[protein] + reduced [flavodoxin] + S-adenosyl-L-methionine = glycin-2-yl radical-[protein] + semiquinone [flavodoxin] + 5'-deoxyadenosine + L-methionine + H(+)</text>
        <dbReference type="Rhea" id="RHEA:61976"/>
        <dbReference type="Rhea" id="RHEA-COMP:10622"/>
        <dbReference type="Rhea" id="RHEA-COMP:14480"/>
        <dbReference type="Rhea" id="RHEA-COMP:15993"/>
        <dbReference type="Rhea" id="RHEA-COMP:15994"/>
        <dbReference type="ChEBI" id="CHEBI:15378"/>
        <dbReference type="ChEBI" id="CHEBI:17319"/>
        <dbReference type="ChEBI" id="CHEBI:29947"/>
        <dbReference type="ChEBI" id="CHEBI:32722"/>
        <dbReference type="ChEBI" id="CHEBI:57618"/>
        <dbReference type="ChEBI" id="CHEBI:57844"/>
        <dbReference type="ChEBI" id="CHEBI:59789"/>
        <dbReference type="ChEBI" id="CHEBI:140311"/>
    </reaction>
</comment>
<evidence type="ECO:0000256" key="11">
    <source>
        <dbReference type="ARBA" id="ARBA00047365"/>
    </source>
</evidence>
<dbReference type="SFLD" id="SFLDF00299">
    <property type="entry name" value="anaerobic_ribonucleoside-triph"/>
    <property type="match status" value="1"/>
</dbReference>
<evidence type="ECO:0000313" key="13">
    <source>
        <dbReference type="EMBL" id="MCK0085346.1"/>
    </source>
</evidence>
<evidence type="ECO:0000256" key="8">
    <source>
        <dbReference type="ARBA" id="ARBA00023002"/>
    </source>
</evidence>
<dbReference type="SFLD" id="SFLDS00029">
    <property type="entry name" value="Radical_SAM"/>
    <property type="match status" value="1"/>
</dbReference>
<evidence type="ECO:0000256" key="2">
    <source>
        <dbReference type="ARBA" id="ARBA00003852"/>
    </source>
</evidence>
<evidence type="ECO:0000256" key="4">
    <source>
        <dbReference type="ARBA" id="ARBA00014281"/>
    </source>
</evidence>
<dbReference type="PANTHER" id="PTHR30352:SF2">
    <property type="entry name" value="ANAEROBIC RIBONUCLEOSIDE-TRIPHOSPHATE REDUCTASE-ACTIVATING PROTEIN"/>
    <property type="match status" value="1"/>
</dbReference>
<keyword evidence="9" id="KW-0408">Iron</keyword>
<keyword evidence="7" id="KW-0479">Metal-binding</keyword>
<evidence type="ECO:0000256" key="1">
    <source>
        <dbReference type="ARBA" id="ARBA00001966"/>
    </source>
</evidence>
<dbReference type="Gene3D" id="3.20.20.70">
    <property type="entry name" value="Aldolase class I"/>
    <property type="match status" value="1"/>
</dbReference>
<dbReference type="InterPro" id="IPR034457">
    <property type="entry name" value="Organic_radical-activating"/>
</dbReference>
<evidence type="ECO:0000256" key="12">
    <source>
        <dbReference type="PIRNR" id="PIRNR000368"/>
    </source>
</evidence>
<evidence type="ECO:0000256" key="10">
    <source>
        <dbReference type="ARBA" id="ARBA00023014"/>
    </source>
</evidence>
<dbReference type="Proteomes" id="UP001203136">
    <property type="component" value="Unassembled WGS sequence"/>
</dbReference>
<keyword evidence="8 12" id="KW-0560">Oxidoreductase</keyword>
<dbReference type="SUPFAM" id="SSF102114">
    <property type="entry name" value="Radical SAM enzymes"/>
    <property type="match status" value="1"/>
</dbReference>
<keyword evidence="10" id="KW-0411">Iron-sulfur</keyword>
<comment type="similarity">
    <text evidence="3 12">Belongs to the organic radical-activating enzymes family.</text>
</comment>
<evidence type="ECO:0000313" key="15">
    <source>
        <dbReference type="Proteomes" id="UP001203136"/>
    </source>
</evidence>
<dbReference type="GeneID" id="57966918"/>
<dbReference type="EMBL" id="JAINVB010000001">
    <property type="protein sequence ID" value="MCK0085346.1"/>
    <property type="molecule type" value="Genomic_DNA"/>
</dbReference>
<dbReference type="InterPro" id="IPR058240">
    <property type="entry name" value="rSAM_sf"/>
</dbReference>
<sequence>MNYANIKYCDIANGTGVRTSLFVSGCRHRCPGCFNSEAWDFGYGEPFTGEIRQKILDSLKPSYIAGLSLLGGEPMEPENQRELLPFLKEVKTLYPDKDIWCYTGYTLETDLSEGQRAFCEVTKEMLSLLDILVDGRFVEEEYDISLRFRGSKNQRLIDLPASQKAGRTVLWQDDPLFAGHEINK</sequence>
<dbReference type="EMBL" id="JAQLGM010000092">
    <property type="protein sequence ID" value="MDB2002780.1"/>
    <property type="molecule type" value="Genomic_DNA"/>
</dbReference>
<keyword evidence="5" id="KW-0004">4Fe-4S</keyword>
<reference evidence="14" key="2">
    <citation type="submission" date="2023-01" db="EMBL/GenBank/DDBJ databases">
        <title>Human gut microbiome strain richness.</title>
        <authorList>
            <person name="Chen-Liaw A."/>
        </authorList>
    </citation>
    <scope>NUCLEOTIDE SEQUENCE</scope>
    <source>
        <strain evidence="14">B1_m1001713B170214d0_201011</strain>
    </source>
</reference>
<dbReference type="CDD" id="cd01335">
    <property type="entry name" value="Radical_SAM"/>
    <property type="match status" value="1"/>
</dbReference>
<dbReference type="InterPro" id="IPR001989">
    <property type="entry name" value="Radical_activat_CS"/>
</dbReference>
<evidence type="ECO:0000256" key="9">
    <source>
        <dbReference type="ARBA" id="ARBA00023004"/>
    </source>
</evidence>
<accession>A0AAW6B0A7</accession>
<evidence type="ECO:0000256" key="7">
    <source>
        <dbReference type="ARBA" id="ARBA00022723"/>
    </source>
</evidence>
<evidence type="ECO:0000256" key="5">
    <source>
        <dbReference type="ARBA" id="ARBA00022485"/>
    </source>
</evidence>
<dbReference type="GO" id="GO:0046872">
    <property type="term" value="F:metal ion binding"/>
    <property type="evidence" value="ECO:0007669"/>
    <property type="project" value="UniProtKB-KW"/>
</dbReference>
<dbReference type="PROSITE" id="PS01087">
    <property type="entry name" value="RADICAL_ACTIVATING"/>
    <property type="match status" value="1"/>
</dbReference>
<dbReference type="GO" id="GO:0004748">
    <property type="term" value="F:ribonucleoside-diphosphate reductase activity, thioredoxin disulfide as acceptor"/>
    <property type="evidence" value="ECO:0007669"/>
    <property type="project" value="TreeGrafter"/>
</dbReference>
<dbReference type="AlphaFoldDB" id="A0AAW6B0A7"/>
<proteinExistence type="inferred from homology"/>
<dbReference type="NCBIfam" id="TIGR02491">
    <property type="entry name" value="NrdG"/>
    <property type="match status" value="1"/>
</dbReference>
<dbReference type="SFLD" id="SFLDG01066">
    <property type="entry name" value="organic_radical-activating_enz"/>
    <property type="match status" value="1"/>
</dbReference>
<dbReference type="PIRSF" id="PIRSF000368">
    <property type="entry name" value="NrdG"/>
    <property type="match status" value="1"/>
</dbReference>
<protein>
    <recommendedName>
        <fullName evidence="4 12">Anaerobic ribonucleoside-triphosphate reductase-activating protein</fullName>
        <ecNumber evidence="12">1.97.1.-</ecNumber>
    </recommendedName>
</protein>
<evidence type="ECO:0000256" key="3">
    <source>
        <dbReference type="ARBA" id="ARBA00009777"/>
    </source>
</evidence>
<evidence type="ECO:0000313" key="14">
    <source>
        <dbReference type="EMBL" id="MDB2002780.1"/>
    </source>
</evidence>
<dbReference type="InterPro" id="IPR007197">
    <property type="entry name" value="rSAM"/>
</dbReference>
<dbReference type="RefSeq" id="WP_003507502.1">
    <property type="nucleotide sequence ID" value="NZ_BAABZD010000001.1"/>
</dbReference>
<dbReference type="Pfam" id="PF13353">
    <property type="entry name" value="Fer4_12"/>
    <property type="match status" value="1"/>
</dbReference>